<dbReference type="InterPro" id="IPR005331">
    <property type="entry name" value="Sulfotransferase"/>
</dbReference>
<comment type="similarity">
    <text evidence="2 9">Belongs to the sulfotransferase 2 family.</text>
</comment>
<proteinExistence type="inferred from homology"/>
<feature type="compositionally biased region" description="Basic and acidic residues" evidence="10">
    <location>
        <begin position="54"/>
        <end position="72"/>
    </location>
</feature>
<dbReference type="InterPro" id="IPR018011">
    <property type="entry name" value="Carb_sulfotrans_8-10"/>
</dbReference>
<evidence type="ECO:0000256" key="8">
    <source>
        <dbReference type="ARBA" id="ARBA00023180"/>
    </source>
</evidence>
<name>A0ABM0MCK6_SACKO</name>
<gene>
    <name evidence="12" type="primary">LOC102804417</name>
</gene>
<dbReference type="Pfam" id="PF03567">
    <property type="entry name" value="Sulfotransfer_2"/>
    <property type="match status" value="1"/>
</dbReference>
<dbReference type="Proteomes" id="UP000694865">
    <property type="component" value="Unplaced"/>
</dbReference>
<dbReference type="PANTHER" id="PTHR12137">
    <property type="entry name" value="CARBOHYDRATE SULFOTRANSFERASE"/>
    <property type="match status" value="1"/>
</dbReference>
<accession>A0ABM0MCK6</accession>
<feature type="region of interest" description="Disordered" evidence="10">
    <location>
        <begin position="47"/>
        <end position="72"/>
    </location>
</feature>
<evidence type="ECO:0000256" key="9">
    <source>
        <dbReference type="RuleBase" id="RU364020"/>
    </source>
</evidence>
<evidence type="ECO:0000256" key="10">
    <source>
        <dbReference type="SAM" id="MobiDB-lite"/>
    </source>
</evidence>
<keyword evidence="11" id="KW-1185">Reference proteome</keyword>
<keyword evidence="5" id="KW-1133">Transmembrane helix</keyword>
<keyword evidence="9" id="KW-0119">Carbohydrate metabolism</keyword>
<evidence type="ECO:0000256" key="3">
    <source>
        <dbReference type="ARBA" id="ARBA00022679"/>
    </source>
</evidence>
<evidence type="ECO:0000256" key="1">
    <source>
        <dbReference type="ARBA" id="ARBA00004323"/>
    </source>
</evidence>
<evidence type="ECO:0000256" key="5">
    <source>
        <dbReference type="ARBA" id="ARBA00022989"/>
    </source>
</evidence>
<keyword evidence="7" id="KW-0472">Membrane</keyword>
<evidence type="ECO:0000256" key="4">
    <source>
        <dbReference type="ARBA" id="ARBA00022692"/>
    </source>
</evidence>
<evidence type="ECO:0000313" key="11">
    <source>
        <dbReference type="Proteomes" id="UP000694865"/>
    </source>
</evidence>
<dbReference type="GeneID" id="102804417"/>
<protein>
    <recommendedName>
        <fullName evidence="9">Carbohydrate sulfotransferase</fullName>
        <ecNumber evidence="9">2.8.2.-</ecNumber>
    </recommendedName>
</protein>
<dbReference type="PANTHER" id="PTHR12137:SF54">
    <property type="entry name" value="CARBOHYDRATE SULFOTRANSFERASE"/>
    <property type="match status" value="1"/>
</dbReference>
<organism evidence="11 12">
    <name type="scientific">Saccoglossus kowalevskii</name>
    <name type="common">Acorn worm</name>
    <dbReference type="NCBI Taxonomy" id="10224"/>
    <lineage>
        <taxon>Eukaryota</taxon>
        <taxon>Metazoa</taxon>
        <taxon>Hemichordata</taxon>
        <taxon>Enteropneusta</taxon>
        <taxon>Harrimaniidae</taxon>
        <taxon>Saccoglossus</taxon>
    </lineage>
</organism>
<evidence type="ECO:0000256" key="7">
    <source>
        <dbReference type="ARBA" id="ARBA00023136"/>
    </source>
</evidence>
<reference evidence="12" key="1">
    <citation type="submission" date="2025-08" db="UniProtKB">
        <authorList>
            <consortium name="RefSeq"/>
        </authorList>
    </citation>
    <scope>IDENTIFICATION</scope>
    <source>
        <tissue evidence="12">Testes</tissue>
    </source>
</reference>
<keyword evidence="9" id="KW-0735">Signal-anchor</keyword>
<keyword evidence="6 9" id="KW-0333">Golgi apparatus</keyword>
<comment type="subcellular location">
    <subcellularLocation>
        <location evidence="1 9">Golgi apparatus membrane</location>
        <topology evidence="1 9">Single-pass type II membrane protein</topology>
    </subcellularLocation>
</comment>
<evidence type="ECO:0000256" key="2">
    <source>
        <dbReference type="ARBA" id="ARBA00006339"/>
    </source>
</evidence>
<keyword evidence="8 9" id="KW-0325">Glycoprotein</keyword>
<evidence type="ECO:0000313" key="12">
    <source>
        <dbReference type="RefSeq" id="XP_006817747.1"/>
    </source>
</evidence>
<keyword evidence="3 9" id="KW-0808">Transferase</keyword>
<keyword evidence="4" id="KW-0812">Transmembrane</keyword>
<evidence type="ECO:0000256" key="6">
    <source>
        <dbReference type="ARBA" id="ARBA00023034"/>
    </source>
</evidence>
<dbReference type="RefSeq" id="XP_006817747.1">
    <property type="nucleotide sequence ID" value="XM_006817684.1"/>
</dbReference>
<dbReference type="EC" id="2.8.2.-" evidence="9"/>
<sequence>MKLNRVFNSFKNDAVQNTRTNIDKFTTASTPLLSRSTLKSRENSEILTTARVPRITENHRDQSESSTTERDRRNTMLGWKVIQKRRKEHVAMMCQQYPELSAERVKYNNLLVDDNYNILYCPAAKVASTNWRKVFLVLRGTFKNVSEIPGNRLVYRLNYPHLDSYTKSEIELRMRTYTKFMFTRHPIPKLLSAYINKLGDSPQWVLLKKIRPWMTVVDKINYASNKLSFSDFVNHILKTDSNQLNEHWGLITNQCNPCNIDYDILGKFETLNEDSEGVLKAINASNIVDFSSYAPHRTNSSSIDVLVKYYSQLSKQQIEGLYSKYEIDFRLFDYNAAEFFNLS</sequence>